<protein>
    <submittedName>
        <fullName evidence="1">Uncharacterized protein</fullName>
    </submittedName>
</protein>
<comment type="caution">
    <text evidence="1">The sequence shown here is derived from an EMBL/GenBank/DDBJ whole genome shotgun (WGS) entry which is preliminary data.</text>
</comment>
<evidence type="ECO:0000313" key="1">
    <source>
        <dbReference type="EMBL" id="KAK0157071.1"/>
    </source>
</evidence>
<name>A0AA39C355_9HYME</name>
<sequence length="231" mass="26464">MVWSVPLVPAKRIGEPFVAVAEVMTAYAPAEQQLQTQEFLRYLANLWGRIPEILSVAGHTPRTNNICEGYNQQLPGRLGGSCPKLTRFLSGMQTVLEESERRWRQLTEGAMILDQSRRCKKICRERQMQESQELLRTRQIVMEDFLTEIFPPDEVDINCSIPDEPEAPDELPGEERLANLRDPPDQHITCNMKQMILNIQFSGPQLDTCPTTTSALAKKMREERMLLPQKK</sequence>
<proteinExistence type="predicted"/>
<dbReference type="Proteomes" id="UP001168990">
    <property type="component" value="Unassembled WGS sequence"/>
</dbReference>
<dbReference type="EMBL" id="JAQQBS010001619">
    <property type="protein sequence ID" value="KAK0157071.1"/>
    <property type="molecule type" value="Genomic_DNA"/>
</dbReference>
<evidence type="ECO:0000313" key="2">
    <source>
        <dbReference type="Proteomes" id="UP001168990"/>
    </source>
</evidence>
<reference evidence="1" key="2">
    <citation type="submission" date="2023-03" db="EMBL/GenBank/DDBJ databases">
        <authorList>
            <person name="Inwood S.N."/>
            <person name="Skelly J.G."/>
            <person name="Guhlin J."/>
            <person name="Harrop T.W.R."/>
            <person name="Goldson S.G."/>
            <person name="Dearden P.K."/>
        </authorList>
    </citation>
    <scope>NUCLEOTIDE SEQUENCE</scope>
    <source>
        <strain evidence="1">Irish</strain>
        <tissue evidence="1">Whole body</tissue>
    </source>
</reference>
<dbReference type="AlphaFoldDB" id="A0AA39C355"/>
<reference evidence="1" key="1">
    <citation type="journal article" date="2023" name="bioRxiv">
        <title>Scaffold-level genome assemblies of two parasitoid biocontrol wasps reveal the parthenogenesis mechanism and an associated novel virus.</title>
        <authorList>
            <person name="Inwood S."/>
            <person name="Skelly J."/>
            <person name="Guhlin J."/>
            <person name="Harrop T."/>
            <person name="Goldson S."/>
            <person name="Dearden P."/>
        </authorList>
    </citation>
    <scope>NUCLEOTIDE SEQUENCE</scope>
    <source>
        <strain evidence="1">Irish</strain>
        <tissue evidence="1">Whole body</tissue>
    </source>
</reference>
<accession>A0AA39C355</accession>
<organism evidence="1 2">
    <name type="scientific">Microctonus aethiopoides</name>
    <dbReference type="NCBI Taxonomy" id="144406"/>
    <lineage>
        <taxon>Eukaryota</taxon>
        <taxon>Metazoa</taxon>
        <taxon>Ecdysozoa</taxon>
        <taxon>Arthropoda</taxon>
        <taxon>Hexapoda</taxon>
        <taxon>Insecta</taxon>
        <taxon>Pterygota</taxon>
        <taxon>Neoptera</taxon>
        <taxon>Endopterygota</taxon>
        <taxon>Hymenoptera</taxon>
        <taxon>Apocrita</taxon>
        <taxon>Ichneumonoidea</taxon>
        <taxon>Braconidae</taxon>
        <taxon>Euphorinae</taxon>
        <taxon>Microctonus</taxon>
    </lineage>
</organism>
<keyword evidence="2" id="KW-1185">Reference proteome</keyword>
<gene>
    <name evidence="1" type="ORF">PV328_011929</name>
</gene>